<dbReference type="EMBL" id="WIXE01024136">
    <property type="protein sequence ID" value="KAK5965886.1"/>
    <property type="molecule type" value="Genomic_DNA"/>
</dbReference>
<sequence>MKYIVSTTDDQAKLEVSAIPYTPYYAATTSDLDRNQSRRHRSYGEGSAGSIPEK</sequence>
<feature type="region of interest" description="Disordered" evidence="1">
    <location>
        <begin position="27"/>
        <end position="54"/>
    </location>
</feature>
<gene>
    <name evidence="2" type="ORF">GCK32_021472</name>
</gene>
<dbReference type="AlphaFoldDB" id="A0AAN8EQB8"/>
<evidence type="ECO:0000313" key="2">
    <source>
        <dbReference type="EMBL" id="KAK5965886.1"/>
    </source>
</evidence>
<comment type="caution">
    <text evidence="2">The sequence shown here is derived from an EMBL/GenBank/DDBJ whole genome shotgun (WGS) entry which is preliminary data.</text>
</comment>
<evidence type="ECO:0000256" key="1">
    <source>
        <dbReference type="SAM" id="MobiDB-lite"/>
    </source>
</evidence>
<evidence type="ECO:0000313" key="3">
    <source>
        <dbReference type="Proteomes" id="UP001331761"/>
    </source>
</evidence>
<protein>
    <submittedName>
        <fullName evidence="2">Uncharacterized protein</fullName>
    </submittedName>
</protein>
<keyword evidence="3" id="KW-1185">Reference proteome</keyword>
<name>A0AAN8EQB8_TRICO</name>
<dbReference type="Proteomes" id="UP001331761">
    <property type="component" value="Unassembled WGS sequence"/>
</dbReference>
<feature type="non-terminal residue" evidence="2">
    <location>
        <position position="54"/>
    </location>
</feature>
<proteinExistence type="predicted"/>
<reference evidence="2 3" key="1">
    <citation type="submission" date="2019-10" db="EMBL/GenBank/DDBJ databases">
        <title>Assembly and Annotation for the nematode Trichostrongylus colubriformis.</title>
        <authorList>
            <person name="Martin J."/>
        </authorList>
    </citation>
    <scope>NUCLEOTIDE SEQUENCE [LARGE SCALE GENOMIC DNA]</scope>
    <source>
        <strain evidence="2">G859</strain>
        <tissue evidence="2">Whole worm</tissue>
    </source>
</reference>
<organism evidence="2 3">
    <name type="scientific">Trichostrongylus colubriformis</name>
    <name type="common">Black scour worm</name>
    <dbReference type="NCBI Taxonomy" id="6319"/>
    <lineage>
        <taxon>Eukaryota</taxon>
        <taxon>Metazoa</taxon>
        <taxon>Ecdysozoa</taxon>
        <taxon>Nematoda</taxon>
        <taxon>Chromadorea</taxon>
        <taxon>Rhabditida</taxon>
        <taxon>Rhabditina</taxon>
        <taxon>Rhabditomorpha</taxon>
        <taxon>Strongyloidea</taxon>
        <taxon>Trichostrongylidae</taxon>
        <taxon>Trichostrongylus</taxon>
    </lineage>
</organism>
<accession>A0AAN8EQB8</accession>